<dbReference type="SUPFAM" id="SSF47226">
    <property type="entry name" value="Histidine-containing phosphotransfer domain, HPT domain"/>
    <property type="match status" value="1"/>
</dbReference>
<dbReference type="InterPro" id="IPR008207">
    <property type="entry name" value="Sig_transdc_His_kin_Hpt_dom"/>
</dbReference>
<dbReference type="EC" id="2.7.13.3" evidence="3"/>
<dbReference type="CDD" id="cd17546">
    <property type="entry name" value="REC_hyHK_CKI1_RcsC-like"/>
    <property type="match status" value="1"/>
</dbReference>
<feature type="modified residue" description="4-aspartylphosphate" evidence="8">
    <location>
        <position position="722"/>
    </location>
</feature>
<dbReference type="SMART" id="SM00387">
    <property type="entry name" value="HATPase_c"/>
    <property type="match status" value="1"/>
</dbReference>
<protein>
    <recommendedName>
        <fullName evidence="3">histidine kinase</fullName>
        <ecNumber evidence="3">2.7.13.3</ecNumber>
    </recommendedName>
</protein>
<evidence type="ECO:0000256" key="6">
    <source>
        <dbReference type="ARBA" id="ARBA00023012"/>
    </source>
</evidence>
<dbReference type="Pfam" id="PF00512">
    <property type="entry name" value="HisKA"/>
    <property type="match status" value="1"/>
</dbReference>
<evidence type="ECO:0000256" key="8">
    <source>
        <dbReference type="PROSITE-ProRule" id="PRU00169"/>
    </source>
</evidence>
<reference evidence="16" key="1">
    <citation type="journal article" date="2019" name="Int. J. Syst. Evol. Microbiol.">
        <title>The Global Catalogue of Microorganisms (GCM) 10K type strain sequencing project: providing services to taxonomists for standard genome sequencing and annotation.</title>
        <authorList>
            <consortium name="The Broad Institute Genomics Platform"/>
            <consortium name="The Broad Institute Genome Sequencing Center for Infectious Disease"/>
            <person name="Wu L."/>
            <person name="Ma J."/>
        </authorList>
    </citation>
    <scope>NUCLEOTIDE SEQUENCE [LARGE SCALE GENOMIC DNA]</scope>
    <source>
        <strain evidence="16">JCM 18459</strain>
    </source>
</reference>
<dbReference type="SMART" id="SM00073">
    <property type="entry name" value="HPT"/>
    <property type="match status" value="1"/>
</dbReference>
<dbReference type="Gene3D" id="3.30.565.10">
    <property type="entry name" value="Histidine kinase-like ATPase, C-terminal domain"/>
    <property type="match status" value="1"/>
</dbReference>
<dbReference type="SUPFAM" id="SSF52172">
    <property type="entry name" value="CheY-like"/>
    <property type="match status" value="2"/>
</dbReference>
<gene>
    <name evidence="15" type="ORF">GCM10023340_40430</name>
</gene>
<evidence type="ECO:0000259" key="11">
    <source>
        <dbReference type="PROSITE" id="PS50110"/>
    </source>
</evidence>
<dbReference type="Pfam" id="PF00989">
    <property type="entry name" value="PAS"/>
    <property type="match status" value="1"/>
</dbReference>
<feature type="domain" description="PAC" evidence="13">
    <location>
        <begin position="76"/>
        <end position="127"/>
    </location>
</feature>
<evidence type="ECO:0000256" key="9">
    <source>
        <dbReference type="SAM" id="MobiDB-lite"/>
    </source>
</evidence>
<feature type="domain" description="Histidine kinase" evidence="10">
    <location>
        <begin position="421"/>
        <end position="647"/>
    </location>
</feature>
<feature type="modified residue" description="Phosphohistidine" evidence="7">
    <location>
        <position position="1020"/>
    </location>
</feature>
<keyword evidence="16" id="KW-1185">Reference proteome</keyword>
<dbReference type="CDD" id="cd00130">
    <property type="entry name" value="PAS"/>
    <property type="match status" value="1"/>
</dbReference>
<organism evidence="15 16">
    <name type="scientific">Nocardioides marinquilinus</name>
    <dbReference type="NCBI Taxonomy" id="1210400"/>
    <lineage>
        <taxon>Bacteria</taxon>
        <taxon>Bacillati</taxon>
        <taxon>Actinomycetota</taxon>
        <taxon>Actinomycetes</taxon>
        <taxon>Propionibacteriales</taxon>
        <taxon>Nocardioidaceae</taxon>
        <taxon>Nocardioides</taxon>
    </lineage>
</organism>
<dbReference type="CDD" id="cd00082">
    <property type="entry name" value="HisKA"/>
    <property type="match status" value="1"/>
</dbReference>
<evidence type="ECO:0000313" key="16">
    <source>
        <dbReference type="Proteomes" id="UP001500221"/>
    </source>
</evidence>
<dbReference type="Gene3D" id="1.10.287.130">
    <property type="match status" value="1"/>
</dbReference>
<feature type="compositionally biased region" description="Pro residues" evidence="9">
    <location>
        <begin position="945"/>
        <end position="955"/>
    </location>
</feature>
<dbReference type="Pfam" id="PF08447">
    <property type="entry name" value="PAS_3"/>
    <property type="match status" value="1"/>
</dbReference>
<dbReference type="InterPro" id="IPR013655">
    <property type="entry name" value="PAS_fold_3"/>
</dbReference>
<dbReference type="SMART" id="SM00091">
    <property type="entry name" value="PAS"/>
    <property type="match status" value="1"/>
</dbReference>
<dbReference type="PRINTS" id="PR00344">
    <property type="entry name" value="BCTRLSENSOR"/>
</dbReference>
<feature type="domain" description="PAS" evidence="12">
    <location>
        <begin position="4"/>
        <end position="41"/>
    </location>
</feature>
<feature type="modified residue" description="4-aspartylphosphate" evidence="8">
    <location>
        <position position="860"/>
    </location>
</feature>
<dbReference type="InterPro" id="IPR011006">
    <property type="entry name" value="CheY-like_superfamily"/>
</dbReference>
<dbReference type="Pfam" id="PF02518">
    <property type="entry name" value="HATPase_c"/>
    <property type="match status" value="1"/>
</dbReference>
<evidence type="ECO:0000313" key="15">
    <source>
        <dbReference type="EMBL" id="GAA5155363.1"/>
    </source>
</evidence>
<dbReference type="Proteomes" id="UP001500221">
    <property type="component" value="Unassembled WGS sequence"/>
</dbReference>
<dbReference type="InterPro" id="IPR013767">
    <property type="entry name" value="PAS_fold"/>
</dbReference>
<dbReference type="InterPro" id="IPR000014">
    <property type="entry name" value="PAS"/>
</dbReference>
<accession>A0ABP9Q638</accession>
<dbReference type="RefSeq" id="WP_345463124.1">
    <property type="nucleotide sequence ID" value="NZ_BAABKG010000006.1"/>
</dbReference>
<feature type="domain" description="PAC" evidence="13">
    <location>
        <begin position="203"/>
        <end position="256"/>
    </location>
</feature>
<dbReference type="Gene3D" id="1.20.120.160">
    <property type="entry name" value="HPT domain"/>
    <property type="match status" value="1"/>
</dbReference>
<dbReference type="CDD" id="cd00156">
    <property type="entry name" value="REC"/>
    <property type="match status" value="1"/>
</dbReference>
<feature type="region of interest" description="Disordered" evidence="9">
    <location>
        <begin position="940"/>
        <end position="964"/>
    </location>
</feature>
<dbReference type="InterPro" id="IPR036097">
    <property type="entry name" value="HisK_dim/P_sf"/>
</dbReference>
<feature type="domain" description="Response regulatory" evidence="11">
    <location>
        <begin position="810"/>
        <end position="931"/>
    </location>
</feature>
<evidence type="ECO:0000256" key="4">
    <source>
        <dbReference type="ARBA" id="ARBA00022553"/>
    </source>
</evidence>
<keyword evidence="4 8" id="KW-0597">Phosphoprotein</keyword>
<dbReference type="InterPro" id="IPR001610">
    <property type="entry name" value="PAC"/>
</dbReference>
<dbReference type="Pfam" id="PF01627">
    <property type="entry name" value="Hpt"/>
    <property type="match status" value="1"/>
</dbReference>
<dbReference type="SUPFAM" id="SSF55785">
    <property type="entry name" value="PYP-like sensor domain (PAS domain)"/>
    <property type="match status" value="2"/>
</dbReference>
<dbReference type="PANTHER" id="PTHR45339:SF5">
    <property type="entry name" value="HISTIDINE KINASE"/>
    <property type="match status" value="1"/>
</dbReference>
<evidence type="ECO:0000256" key="1">
    <source>
        <dbReference type="ARBA" id="ARBA00000085"/>
    </source>
</evidence>
<dbReference type="PROSITE" id="PS50894">
    <property type="entry name" value="HPT"/>
    <property type="match status" value="1"/>
</dbReference>
<evidence type="ECO:0000256" key="7">
    <source>
        <dbReference type="PROSITE-ProRule" id="PRU00110"/>
    </source>
</evidence>
<dbReference type="PROSITE" id="PS50109">
    <property type="entry name" value="HIS_KIN"/>
    <property type="match status" value="1"/>
</dbReference>
<dbReference type="InterPro" id="IPR000700">
    <property type="entry name" value="PAS-assoc_C"/>
</dbReference>
<keyword evidence="5" id="KW-0808">Transferase</keyword>
<feature type="domain" description="HPt" evidence="14">
    <location>
        <begin position="981"/>
        <end position="1074"/>
    </location>
</feature>
<evidence type="ECO:0000256" key="3">
    <source>
        <dbReference type="ARBA" id="ARBA00012438"/>
    </source>
</evidence>
<dbReference type="Pfam" id="PF00072">
    <property type="entry name" value="Response_reg"/>
    <property type="match status" value="2"/>
</dbReference>
<dbReference type="InterPro" id="IPR004358">
    <property type="entry name" value="Sig_transdc_His_kin-like_C"/>
</dbReference>
<dbReference type="PANTHER" id="PTHR45339">
    <property type="entry name" value="HYBRID SIGNAL TRANSDUCTION HISTIDINE KINASE J"/>
    <property type="match status" value="1"/>
</dbReference>
<dbReference type="Gene3D" id="3.30.450.20">
    <property type="entry name" value="PAS domain"/>
    <property type="match status" value="2"/>
</dbReference>
<dbReference type="InterPro" id="IPR036890">
    <property type="entry name" value="HATPase_C_sf"/>
</dbReference>
<dbReference type="PROSITE" id="PS50113">
    <property type="entry name" value="PAC"/>
    <property type="match status" value="2"/>
</dbReference>
<dbReference type="InterPro" id="IPR005467">
    <property type="entry name" value="His_kinase_dom"/>
</dbReference>
<evidence type="ECO:0000259" key="13">
    <source>
        <dbReference type="PROSITE" id="PS50113"/>
    </source>
</evidence>
<feature type="domain" description="Response regulatory" evidence="11">
    <location>
        <begin position="668"/>
        <end position="788"/>
    </location>
</feature>
<dbReference type="Gene3D" id="3.40.50.2300">
    <property type="match status" value="2"/>
</dbReference>
<dbReference type="InterPro" id="IPR035965">
    <property type="entry name" value="PAS-like_dom_sf"/>
</dbReference>
<evidence type="ECO:0000259" key="12">
    <source>
        <dbReference type="PROSITE" id="PS50112"/>
    </source>
</evidence>
<keyword evidence="6" id="KW-0902">Two-component regulatory system</keyword>
<comment type="caution">
    <text evidence="15">The sequence shown here is derived from an EMBL/GenBank/DDBJ whole genome shotgun (WGS) entry which is preliminary data.</text>
</comment>
<dbReference type="SMART" id="SM00086">
    <property type="entry name" value="PAC"/>
    <property type="match status" value="2"/>
</dbReference>
<dbReference type="InterPro" id="IPR003661">
    <property type="entry name" value="HisK_dim/P_dom"/>
</dbReference>
<dbReference type="SMART" id="SM00448">
    <property type="entry name" value="REC"/>
    <property type="match status" value="2"/>
</dbReference>
<dbReference type="CDD" id="cd16922">
    <property type="entry name" value="HATPase_EvgS-ArcB-TorS-like"/>
    <property type="match status" value="1"/>
</dbReference>
<sequence>MDDDADLSRQIVGSLTDGIVTLAFDGRIRYANASAETLLGLGGLAGRNIHEFLDEQGAQQSAVYLARAAEGQFIDREVDTMLVRADGTPLWVRLRQTGLVVGGRITGVVLRLTDNDENKRLQEQISDSREQLLRAERIARSGSWSWDVVHGGTSHSAGLAELYGDRIDDLLSLDVGRIMAMTHPEDQERLTEAVAHLRDGSDHQADIEVRQLGQHGWMWVRLRAVGTYDADGRLVEVSGTYQDITRARDTADQLQDLVTQNSLMQAVATAANEAESLDELLLQARDLVVLHDDWHRARAFVPAPDRTRLVPHLDVEEDDPTAAAIEQTTADECFRRGEAVWDPLHRLTLAFPVRLDGRILAVVTITSLPPLWRHEMIQDLAAQAAELIGRVAEREEAGRLLADARDRALEASQAKSDFLATMSHEIRTPLNGIIGLNELLGATPLDDRQQHLVSGITISSRSLLDLINDILDFSKIEAGRLEVERVDFEVREVLAEVGNVLGESARTGGIDLQVSCSPDVPDVLSGDPTRLKQVLLNLGSNAVKFTTEGSVSIRATAVDDPSVEPLGSERMLRVEVRDTGVGIPADQREHIFAPFTQADTSTTRRFGGTGLGLAICAEIVAAFGGEIGVESEPGLGSTFWFTARLGAATGHDQDAVLARAREVLGDSRILVVDDNPQNRLILVEQLSWWDVEATSADGSEAAMAALARAGEQGRGFDAMLLDMAMPGRDGLSVAAAVRAAGYPPEVPIVMLTSSHTPADDALRDAGVTACLTKPVPSSTLRDVLLTLLDRDGPRDEPTVVHKPQAGARGRVLVVEDNHINQLVARGFLEAQGFAVETADDGLVALEMVRGGGAYDAVLMDVQMPRLDGYETTRALRRDEAGAADGVRLPIIAMTAGAVAGEREKCLAAGMDDFITKPVSPTVLAATLDLWVPEPAHPVVVLPESQPEPDPVPEPQPASAEGSGEHLDPARLEELLELGDAAIPYLERAIGNFVRRRPEVLAALHEAVDGGDPTRLSETAHSLKGSASNLGLPVVTRLAGALEELGRADTVDGAAPLLVDLESALTAGGDALEAYRASFDTAD</sequence>
<dbReference type="EMBL" id="BAABKG010000006">
    <property type="protein sequence ID" value="GAA5155363.1"/>
    <property type="molecule type" value="Genomic_DNA"/>
</dbReference>
<dbReference type="SUPFAM" id="SSF55874">
    <property type="entry name" value="ATPase domain of HSP90 chaperone/DNA topoisomerase II/histidine kinase"/>
    <property type="match status" value="1"/>
</dbReference>
<dbReference type="PROSITE" id="PS50110">
    <property type="entry name" value="RESPONSE_REGULATORY"/>
    <property type="match status" value="2"/>
</dbReference>
<keyword evidence="5" id="KW-0418">Kinase</keyword>
<comment type="catalytic activity">
    <reaction evidence="1">
        <text>ATP + protein L-histidine = ADP + protein N-phospho-L-histidine.</text>
        <dbReference type="EC" id="2.7.13.3"/>
    </reaction>
</comment>
<dbReference type="NCBIfam" id="TIGR00229">
    <property type="entry name" value="sensory_box"/>
    <property type="match status" value="1"/>
</dbReference>
<evidence type="ECO:0000256" key="5">
    <source>
        <dbReference type="ARBA" id="ARBA00022777"/>
    </source>
</evidence>
<comment type="subcellular location">
    <subcellularLocation>
        <location evidence="2">Cell membrane</location>
    </subcellularLocation>
</comment>
<dbReference type="InterPro" id="IPR003594">
    <property type="entry name" value="HATPase_dom"/>
</dbReference>
<dbReference type="SMART" id="SM00388">
    <property type="entry name" value="HisKA"/>
    <property type="match status" value="1"/>
</dbReference>
<name>A0ABP9Q638_9ACTN</name>
<evidence type="ECO:0000256" key="2">
    <source>
        <dbReference type="ARBA" id="ARBA00004236"/>
    </source>
</evidence>
<dbReference type="InterPro" id="IPR036641">
    <property type="entry name" value="HPT_dom_sf"/>
</dbReference>
<feature type="domain" description="PAS" evidence="12">
    <location>
        <begin position="156"/>
        <end position="201"/>
    </location>
</feature>
<evidence type="ECO:0000259" key="10">
    <source>
        <dbReference type="PROSITE" id="PS50109"/>
    </source>
</evidence>
<dbReference type="InterPro" id="IPR001789">
    <property type="entry name" value="Sig_transdc_resp-reg_receiver"/>
</dbReference>
<dbReference type="PROSITE" id="PS50112">
    <property type="entry name" value="PAS"/>
    <property type="match status" value="2"/>
</dbReference>
<dbReference type="CDD" id="cd00088">
    <property type="entry name" value="HPT"/>
    <property type="match status" value="1"/>
</dbReference>
<dbReference type="SUPFAM" id="SSF47384">
    <property type="entry name" value="Homodimeric domain of signal transducing histidine kinase"/>
    <property type="match status" value="1"/>
</dbReference>
<evidence type="ECO:0000259" key="14">
    <source>
        <dbReference type="PROSITE" id="PS50894"/>
    </source>
</evidence>
<proteinExistence type="predicted"/>
<dbReference type="SUPFAM" id="SSF55781">
    <property type="entry name" value="GAF domain-like"/>
    <property type="match status" value="1"/>
</dbReference>